<keyword evidence="4" id="KW-1185">Reference proteome</keyword>
<feature type="compositionally biased region" description="Polar residues" evidence="2">
    <location>
        <begin position="1276"/>
        <end position="1297"/>
    </location>
</feature>
<feature type="region of interest" description="Disordered" evidence="2">
    <location>
        <begin position="1370"/>
        <end position="1394"/>
    </location>
</feature>
<feature type="compositionally biased region" description="Low complexity" evidence="2">
    <location>
        <begin position="427"/>
        <end position="451"/>
    </location>
</feature>
<feature type="region of interest" description="Disordered" evidence="2">
    <location>
        <begin position="713"/>
        <end position="743"/>
    </location>
</feature>
<accession>A0A182NJY3</accession>
<reference evidence="3" key="2">
    <citation type="submission" date="2020-05" db="UniProtKB">
        <authorList>
            <consortium name="EnsemblMetazoa"/>
        </authorList>
    </citation>
    <scope>IDENTIFICATION</scope>
    <source>
        <strain evidence="3">WRAIR2</strain>
    </source>
</reference>
<sequence>MSNQAFVLLQTVQTASPWRPQLPLPKDITAHVQQQQRQQAMEKATPAQHKTKDGGKDRKWSLGSLFRKKKKEVETDSSSEEDRKAGFVPVKSQTGTLNSKRKKRSSRIVGAGFDHIVVSQQQHQQQHIISPHQLHPQNQYGFRECDSVNSANGSLDRRGRGKTDRSSRHSKERQSSSDEESHRSSSMSRFRSDDSLGNQSAGSNRKSRTARTERYLKRMSRDEGSPQGGPIGPAVSRWHTQPISPSMVHGGSVQSMDVAYRRQPQPHHHHHHHHTYQHQPAQGGLVNLRNSASLSNVPHQLYQQSSASPNYQLQLAYAGVPTAAHNPAAVTYENSFYIQSKASSMRDAIRSPPPIPPRDPQRRLTIGHTLDRYQQTPGVGSVWQPNGKCSSEDRLWGPTQPVVRTPTNPHTVTPPRASSVQPAEVPQQQQQQHRQRYISRQQQPPVTTIQPPSTPPSNVAYHHHQHHQQQQQQHPHQHYHATLPTTPPQHTAEYRYVTDVTPRSRKPIQIQDRTFEPYEPKLTEPAPTGSESSLVYTSGTPTPSTGRLGTSSSRSLRADSSDSVGGGSRTPQQSASAFWRRIEEEQQNGQPRRGRATERRPGVAGTAVASRSVSTSRALEIMNRRNQELTRELDHLLDDKQSRNGGEMESVVSGRLYLRQTLPDGTGRAKSNEKQYEVKLNPVTPETAAGNRYEEHVAKTVAQGATASHGYRRYGEEQQQQQQQQKHQPPAPPMRTISKRNSCSEEELARKRKSANLEEAINELEAIYKSLKLSDEDLLERAERRDLPTPTGFSQRARHYRYDGDADEERAKPEPDLQLDDLSYRSIKRANSTNKAPDTQPPFGIPVGPIPPSPCTDYLTVQAPVRHAKPRLQPQRSPDLVADDLAFRQLRKDKDLLACIDRVRHTAPAPSGNTSSGSEDSRSKRASGSLSSNIYSQIQRDAAKPSGGNLEDYYKIELYAKSLREATAAPKSKEVSPAAEQPVRPKSGGTSPAKENRGAVFNLPSTLKSSSPPKSPGATPPEGSSSSATTPTPRPRSGTEPVIVGAKHKAEFEEILNAIALEAQCTSEKLGADLAELRKETQSVSSGTSPDVKTAAVRAVSKTIAPTSKAATGAASTELDEVTEAAKYCERMLRDVIQEAPKQEPVLEAVVVASVITKEPPMIVEPPATGDTSAVGALIQQLTPAGSFEALSKRCQEQLSELEPEDEQHDERVKSSIERDYDNLVESIKPFESDTDKKSTEEEIDLIMKECGIELETRQAPASVQADHGDRASEPPKSSSPSVGQASIGSETMRTQRSASSSSPPVSVSVETGRRASRPSPPVSSVRLTPSDTESQYNSSEELAMIFGIRSPTPTGKGASGRVPVALSLSCAKPPSQKPNPVPSAAPTDEHDGGDGVILSVPVPSLPFRNQSSTPTSTVASVCATNSIACNNVTTTTNTTTTTDTQTHDTTTGSEEPPVESFYLRGGSFSSNHHSLDTIHEDLAEELEETTAADVDSTTTDSGNVSLNDFGSEFALGPGSSTIERKATFVNAMQIEPEALGAGYYPFRSVLQIPEIFIEDVSSEECVPEEHTEPSPVVEDPEVETFAELERLERERRRARDEDGDSREVRQRAPGTSGDRGGSGSSVSGGATKRKTSSSAGTESSEVHPSTTESSSIVTLPGDASARPLMRCLGGEPKKTATEVPAGEPERTQALVPARANRNLNRDSGGALQNLCFCLI</sequence>
<organism evidence="3 4">
    <name type="scientific">Anopheles dirus</name>
    <dbReference type="NCBI Taxonomy" id="7168"/>
    <lineage>
        <taxon>Eukaryota</taxon>
        <taxon>Metazoa</taxon>
        <taxon>Ecdysozoa</taxon>
        <taxon>Arthropoda</taxon>
        <taxon>Hexapoda</taxon>
        <taxon>Insecta</taxon>
        <taxon>Pterygota</taxon>
        <taxon>Neoptera</taxon>
        <taxon>Endopterygota</taxon>
        <taxon>Diptera</taxon>
        <taxon>Nematocera</taxon>
        <taxon>Culicoidea</taxon>
        <taxon>Culicidae</taxon>
        <taxon>Anophelinae</taxon>
        <taxon>Anopheles</taxon>
    </lineage>
</organism>
<name>A0A182NJY3_9DIPT</name>
<feature type="region of interest" description="Disordered" evidence="2">
    <location>
        <begin position="968"/>
        <end position="1040"/>
    </location>
</feature>
<feature type="compositionally biased region" description="Low complexity" evidence="2">
    <location>
        <begin position="1003"/>
        <end position="1012"/>
    </location>
</feature>
<feature type="region of interest" description="Disordered" evidence="2">
    <location>
        <begin position="1439"/>
        <end position="1459"/>
    </location>
</feature>
<feature type="region of interest" description="Disordered" evidence="2">
    <location>
        <begin position="1197"/>
        <end position="1241"/>
    </location>
</feature>
<feature type="region of interest" description="Disordered" evidence="2">
    <location>
        <begin position="376"/>
        <end position="611"/>
    </location>
</feature>
<evidence type="ECO:0000313" key="3">
    <source>
        <dbReference type="EnsemblMetazoa" id="ADIR007963-PA"/>
    </source>
</evidence>
<dbReference type="STRING" id="7168.A0A182NJY3"/>
<feature type="region of interest" description="Disordered" evidence="2">
    <location>
        <begin position="1563"/>
        <end position="1690"/>
    </location>
</feature>
<feature type="compositionally biased region" description="Low complexity" evidence="2">
    <location>
        <begin position="602"/>
        <end position="611"/>
    </location>
</feature>
<feature type="region of interest" description="Disordered" evidence="2">
    <location>
        <begin position="18"/>
        <end position="105"/>
    </location>
</feature>
<feature type="region of interest" description="Disordered" evidence="2">
    <location>
        <begin position="262"/>
        <end position="281"/>
    </location>
</feature>
<reference evidence="4" key="1">
    <citation type="submission" date="2013-03" db="EMBL/GenBank/DDBJ databases">
        <title>The Genome Sequence of Anopheles dirus WRAIR2.</title>
        <authorList>
            <consortium name="The Broad Institute Genomics Platform"/>
            <person name="Neafsey D.E."/>
            <person name="Walton C."/>
            <person name="Walker B."/>
            <person name="Young S.K."/>
            <person name="Zeng Q."/>
            <person name="Gargeya S."/>
            <person name="Fitzgerald M."/>
            <person name="Haas B."/>
            <person name="Abouelleil A."/>
            <person name="Allen A.W."/>
            <person name="Alvarado L."/>
            <person name="Arachchi H.M."/>
            <person name="Berlin A.M."/>
            <person name="Chapman S.B."/>
            <person name="Gainer-Dewar J."/>
            <person name="Goldberg J."/>
            <person name="Griggs A."/>
            <person name="Gujja S."/>
            <person name="Hansen M."/>
            <person name="Howarth C."/>
            <person name="Imamovic A."/>
            <person name="Ireland A."/>
            <person name="Larimer J."/>
            <person name="McCowan C."/>
            <person name="Murphy C."/>
            <person name="Pearson M."/>
            <person name="Poon T.W."/>
            <person name="Priest M."/>
            <person name="Roberts A."/>
            <person name="Saif S."/>
            <person name="Shea T."/>
            <person name="Sisk P."/>
            <person name="Sykes S."/>
            <person name="Wortman J."/>
            <person name="Nusbaum C."/>
            <person name="Birren B."/>
        </authorList>
    </citation>
    <scope>NUCLEOTIDE SEQUENCE [LARGE SCALE GENOMIC DNA]</scope>
    <source>
        <strain evidence="4">WRAIR2</strain>
    </source>
</reference>
<feature type="coiled-coil region" evidence="1">
    <location>
        <begin position="743"/>
        <end position="774"/>
    </location>
</feature>
<feature type="compositionally biased region" description="Basic and acidic residues" evidence="2">
    <location>
        <begin position="800"/>
        <end position="815"/>
    </location>
</feature>
<keyword evidence="1" id="KW-0175">Coiled coil</keyword>
<proteinExistence type="predicted"/>
<feature type="compositionally biased region" description="Polar residues" evidence="2">
    <location>
        <begin position="1637"/>
        <end position="1658"/>
    </location>
</feature>
<feature type="compositionally biased region" description="Basic residues" evidence="2">
    <location>
        <begin position="264"/>
        <end position="276"/>
    </location>
</feature>
<feature type="compositionally biased region" description="Low complexity" evidence="2">
    <location>
        <begin position="537"/>
        <end position="555"/>
    </location>
</feature>
<feature type="compositionally biased region" description="Basic and acidic residues" evidence="2">
    <location>
        <begin position="1209"/>
        <end position="1222"/>
    </location>
</feature>
<feature type="compositionally biased region" description="Basic and acidic residues" evidence="2">
    <location>
        <begin position="513"/>
        <end position="522"/>
    </location>
</feature>
<evidence type="ECO:0000256" key="1">
    <source>
        <dbReference type="SAM" id="Coils"/>
    </source>
</evidence>
<evidence type="ECO:0008006" key="5">
    <source>
        <dbReference type="Google" id="ProtNLM"/>
    </source>
</evidence>
<feature type="compositionally biased region" description="Low complexity" evidence="2">
    <location>
        <begin position="1298"/>
        <end position="1310"/>
    </location>
</feature>
<feature type="region of interest" description="Disordered" evidence="2">
    <location>
        <begin position="143"/>
        <end position="252"/>
    </location>
</feature>
<feature type="compositionally biased region" description="Basic and acidic residues" evidence="2">
    <location>
        <begin position="155"/>
        <end position="183"/>
    </location>
</feature>
<protein>
    <recommendedName>
        <fullName evidence="5">HP domain-containing protein</fullName>
    </recommendedName>
</protein>
<feature type="region of interest" description="Disordered" evidence="2">
    <location>
        <begin position="1259"/>
        <end position="1339"/>
    </location>
</feature>
<feature type="region of interest" description="Disordered" evidence="2">
    <location>
        <begin position="782"/>
        <end position="822"/>
    </location>
</feature>
<feature type="compositionally biased region" description="Polar residues" evidence="2">
    <location>
        <begin position="376"/>
        <end position="389"/>
    </location>
</feature>
<evidence type="ECO:0000313" key="4">
    <source>
        <dbReference type="Proteomes" id="UP000075884"/>
    </source>
</evidence>
<feature type="region of interest" description="Disordered" evidence="2">
    <location>
        <begin position="906"/>
        <end position="949"/>
    </location>
</feature>
<dbReference type="Proteomes" id="UP000075884">
    <property type="component" value="Unassembled WGS sequence"/>
</dbReference>
<feature type="compositionally biased region" description="Polar residues" evidence="2">
    <location>
        <begin position="405"/>
        <end position="421"/>
    </location>
</feature>
<feature type="compositionally biased region" description="Basic and acidic residues" evidence="2">
    <location>
        <begin position="50"/>
        <end position="60"/>
    </location>
</feature>
<dbReference type="EnsemblMetazoa" id="ADIR007963-RA">
    <property type="protein sequence ID" value="ADIR007963-PA"/>
    <property type="gene ID" value="ADIR007963"/>
</dbReference>
<dbReference type="VEuPathDB" id="VectorBase:ADIR007963"/>
<feature type="compositionally biased region" description="Basic and acidic residues" evidence="2">
    <location>
        <begin position="1229"/>
        <end position="1241"/>
    </location>
</feature>
<feature type="compositionally biased region" description="Basic and acidic residues" evidence="2">
    <location>
        <begin position="210"/>
        <end position="224"/>
    </location>
</feature>
<feature type="compositionally biased region" description="Low complexity" evidence="2">
    <location>
        <begin position="1439"/>
        <end position="1452"/>
    </location>
</feature>
<feature type="compositionally biased region" description="Low complexity" evidence="2">
    <location>
        <begin position="1020"/>
        <end position="1040"/>
    </location>
</feature>
<feature type="compositionally biased region" description="Basic and acidic residues" evidence="2">
    <location>
        <begin position="1588"/>
        <end position="1611"/>
    </location>
</feature>
<evidence type="ECO:0000256" key="2">
    <source>
        <dbReference type="SAM" id="MobiDB-lite"/>
    </source>
</evidence>